<reference evidence="1 2" key="1">
    <citation type="submission" date="2018-10" db="EMBL/GenBank/DDBJ databases">
        <title>Genomic Encyclopedia of Archaeal and Bacterial Type Strains, Phase II (KMG-II): from individual species to whole genera.</title>
        <authorList>
            <person name="Goeker M."/>
        </authorList>
    </citation>
    <scope>NUCLEOTIDE SEQUENCE [LARGE SCALE GENOMIC DNA]</scope>
    <source>
        <strain evidence="1 2">DSM 43383</strain>
    </source>
</reference>
<sequence length="219" mass="23377">MLRVFDHRTGRPEPLPAGPGLRVQVMDAAGRRVPVVADLLRRVAQRAGRRVRVACVPSLAGEGLAEYSVAPFEVLDAPMPDADLYVSETPSDGWCLTVPRETGDWTSVDPLTARLAMLEVPYREPLEASGTRLSRAAHRLDTWRGQVAEWATAAGRPMSRAYATEAEAALANDLDAPAALAVLDRLAGDPDVPPGAKLETFIHLDLLLALGLVSAIGSG</sequence>
<comment type="caution">
    <text evidence="1">The sequence shown here is derived from an EMBL/GenBank/DDBJ whole genome shotgun (WGS) entry which is preliminary data.</text>
</comment>
<dbReference type="Gene3D" id="1.20.120.640">
    <property type="entry name" value="Anticodon-binding domain of a subclass of class I aminoacyl-tRNA synthetases"/>
    <property type="match status" value="1"/>
</dbReference>
<evidence type="ECO:0000313" key="2">
    <source>
        <dbReference type="Proteomes" id="UP000274601"/>
    </source>
</evidence>
<keyword evidence="2" id="KW-1185">Reference proteome</keyword>
<proteinExistence type="predicted"/>
<gene>
    <name evidence="1" type="ORF">BZB76_4739</name>
</gene>
<protein>
    <submittedName>
        <fullName evidence="1">Uncharacterized protein</fullName>
    </submittedName>
</protein>
<dbReference type="Proteomes" id="UP000274601">
    <property type="component" value="Unassembled WGS sequence"/>
</dbReference>
<organism evidence="1 2">
    <name type="scientific">Actinomadura pelletieri DSM 43383</name>
    <dbReference type="NCBI Taxonomy" id="1120940"/>
    <lineage>
        <taxon>Bacteria</taxon>
        <taxon>Bacillati</taxon>
        <taxon>Actinomycetota</taxon>
        <taxon>Actinomycetes</taxon>
        <taxon>Streptosporangiales</taxon>
        <taxon>Thermomonosporaceae</taxon>
        <taxon>Actinomadura</taxon>
    </lineage>
</organism>
<accession>A0A495QIF9</accession>
<name>A0A495QIF9_9ACTN</name>
<dbReference type="EMBL" id="RBWU01000005">
    <property type="protein sequence ID" value="RKS71928.1"/>
    <property type="molecule type" value="Genomic_DNA"/>
</dbReference>
<dbReference type="RefSeq" id="WP_121436534.1">
    <property type="nucleotide sequence ID" value="NZ_RBWU01000005.1"/>
</dbReference>
<dbReference type="OrthoDB" id="4458334at2"/>
<evidence type="ECO:0000313" key="1">
    <source>
        <dbReference type="EMBL" id="RKS71928.1"/>
    </source>
</evidence>
<dbReference type="AlphaFoldDB" id="A0A495QIF9"/>